<dbReference type="Pfam" id="PF25637">
    <property type="entry name" value="DUF7942"/>
    <property type="match status" value="1"/>
</dbReference>
<keyword evidence="3" id="KW-1185">Reference proteome</keyword>
<keyword evidence="1" id="KW-0472">Membrane</keyword>
<keyword evidence="1" id="KW-0812">Transmembrane</keyword>
<feature type="transmembrane region" description="Helical" evidence="1">
    <location>
        <begin position="61"/>
        <end position="82"/>
    </location>
</feature>
<reference evidence="3" key="1">
    <citation type="journal article" date="2019" name="Int. J. Syst. Evol. Microbiol.">
        <title>The Global Catalogue of Microorganisms (GCM) 10K type strain sequencing project: providing services to taxonomists for standard genome sequencing and annotation.</title>
        <authorList>
            <consortium name="The Broad Institute Genomics Platform"/>
            <consortium name="The Broad Institute Genome Sequencing Center for Infectious Disease"/>
            <person name="Wu L."/>
            <person name="Ma J."/>
        </authorList>
    </citation>
    <scope>NUCLEOTIDE SEQUENCE [LARGE SCALE GENOMIC DNA]</scope>
    <source>
        <strain evidence="3">CCUG 59778</strain>
    </source>
</reference>
<evidence type="ECO:0000313" key="2">
    <source>
        <dbReference type="EMBL" id="MFC5287451.1"/>
    </source>
</evidence>
<evidence type="ECO:0000313" key="3">
    <source>
        <dbReference type="Proteomes" id="UP001596157"/>
    </source>
</evidence>
<accession>A0ABW0ENH2</accession>
<protein>
    <submittedName>
        <fullName evidence="2">SCO4225 family membrane protein</fullName>
    </submittedName>
</protein>
<comment type="caution">
    <text evidence="2">The sequence shown here is derived from an EMBL/GenBank/DDBJ whole genome shotgun (WGS) entry which is preliminary data.</text>
</comment>
<dbReference type="NCBIfam" id="NF046119">
    <property type="entry name" value="memb_SCO4225"/>
    <property type="match status" value="1"/>
</dbReference>
<proteinExistence type="predicted"/>
<dbReference type="RefSeq" id="WP_378246448.1">
    <property type="nucleotide sequence ID" value="NZ_JBHSKF010000004.1"/>
</dbReference>
<dbReference type="InterPro" id="IPR057702">
    <property type="entry name" value="DUF7942"/>
</dbReference>
<dbReference type="Proteomes" id="UP001596157">
    <property type="component" value="Unassembled WGS sequence"/>
</dbReference>
<name>A0ABW0ENH2_9PSEU</name>
<keyword evidence="1" id="KW-1133">Transmembrane helix</keyword>
<gene>
    <name evidence="2" type="ORF">ACFPM7_10355</name>
</gene>
<feature type="transmembrane region" description="Helical" evidence="1">
    <location>
        <begin position="6"/>
        <end position="25"/>
    </location>
</feature>
<sequence>MTLPARVAAIYFAVVSVAIIAVAVLHGVHDGPDASLAPVWAIAAALPGSLAVLAFPEIGPLASFAVLVLIALVQAGLLYLLVRAVAGARQRR</sequence>
<organism evidence="2 3">
    <name type="scientific">Actinokineospora guangxiensis</name>
    <dbReference type="NCBI Taxonomy" id="1490288"/>
    <lineage>
        <taxon>Bacteria</taxon>
        <taxon>Bacillati</taxon>
        <taxon>Actinomycetota</taxon>
        <taxon>Actinomycetes</taxon>
        <taxon>Pseudonocardiales</taxon>
        <taxon>Pseudonocardiaceae</taxon>
        <taxon>Actinokineospora</taxon>
    </lineage>
</organism>
<evidence type="ECO:0000256" key="1">
    <source>
        <dbReference type="SAM" id="Phobius"/>
    </source>
</evidence>
<dbReference type="EMBL" id="JBHSKF010000004">
    <property type="protein sequence ID" value="MFC5287451.1"/>
    <property type="molecule type" value="Genomic_DNA"/>
</dbReference>